<reference evidence="2" key="1">
    <citation type="journal article" date="2023" name="Mol. Phylogenet. Evol.">
        <title>Genome-scale phylogeny and comparative genomics of the fungal order Sordariales.</title>
        <authorList>
            <person name="Hensen N."/>
            <person name="Bonometti L."/>
            <person name="Westerberg I."/>
            <person name="Brannstrom I.O."/>
            <person name="Guillou S."/>
            <person name="Cros-Aarteil S."/>
            <person name="Calhoun S."/>
            <person name="Haridas S."/>
            <person name="Kuo A."/>
            <person name="Mondo S."/>
            <person name="Pangilinan J."/>
            <person name="Riley R."/>
            <person name="LaButti K."/>
            <person name="Andreopoulos B."/>
            <person name="Lipzen A."/>
            <person name="Chen C."/>
            <person name="Yan M."/>
            <person name="Daum C."/>
            <person name="Ng V."/>
            <person name="Clum A."/>
            <person name="Steindorff A."/>
            <person name="Ohm R.A."/>
            <person name="Martin F."/>
            <person name="Silar P."/>
            <person name="Natvig D.O."/>
            <person name="Lalanne C."/>
            <person name="Gautier V."/>
            <person name="Ament-Velasquez S.L."/>
            <person name="Kruys A."/>
            <person name="Hutchinson M.I."/>
            <person name="Powell A.J."/>
            <person name="Barry K."/>
            <person name="Miller A.N."/>
            <person name="Grigoriev I.V."/>
            <person name="Debuchy R."/>
            <person name="Gladieux P."/>
            <person name="Hiltunen Thoren M."/>
            <person name="Johannesson H."/>
        </authorList>
    </citation>
    <scope>NUCLEOTIDE SEQUENCE [LARGE SCALE GENOMIC DNA]</scope>
    <source>
        <strain evidence="2">CBS 340.73</strain>
    </source>
</reference>
<accession>A0AAN6S2D7</accession>
<comment type="caution">
    <text evidence="1">The sequence shown here is derived from an EMBL/GenBank/DDBJ whole genome shotgun (WGS) entry which is preliminary data.</text>
</comment>
<evidence type="ECO:0000313" key="1">
    <source>
        <dbReference type="EMBL" id="KAK3937925.1"/>
    </source>
</evidence>
<dbReference type="EMBL" id="MU853842">
    <property type="protein sequence ID" value="KAK3937925.1"/>
    <property type="molecule type" value="Genomic_DNA"/>
</dbReference>
<sequence length="470" mass="51594">MTHRSFFSFNITRPSFLNVAATDYQLISISSPNPAATEANSLWYSKWPSFLVGATPSCAPANLPLQSLVYTNNGVLAHRLSSAWQYKDDDPNETKISLGSLVYKNYPLQKCNVSSVSILFEGPDRTAGQIALSAMGVALTATTECFVDTGTDSPENGSPRTYFEMFTSFDPVPPPNEPSSSFARPNATTSPSLYWGYSLLAICSRYAAQAFYDESVRMDPPLNKGVVTLRRNTTNRAGSIADQFASSDFFAVSCFLPFLNATGIAHDFSWCDVNSIPELALGASNSKPVLSIWYPVDALGKAMWFSVLADLGRDDDDMPNMLARPELLAQLSANLTHYNQTLRNAFRWGIEEVQPFDHTFDPTHDDSVRLGVNASALTADYVCQIPQLKPPGTLFVSVLVADLVILQAIWKIFTLIVSGWFIKSTEEAESCATCKLVGESEECGTELRKYVSVSQQEIPAESISIEHPSR</sequence>
<gene>
    <name evidence="1" type="ORF">QBC46DRAFT_442345</name>
</gene>
<dbReference type="AlphaFoldDB" id="A0AAN6S2D7"/>
<keyword evidence="2" id="KW-1185">Reference proteome</keyword>
<name>A0AAN6S2D7_9PEZI</name>
<dbReference type="Proteomes" id="UP001303473">
    <property type="component" value="Unassembled WGS sequence"/>
</dbReference>
<proteinExistence type="predicted"/>
<protein>
    <submittedName>
        <fullName evidence="1">Uncharacterized protein</fullName>
    </submittedName>
</protein>
<organism evidence="1 2">
    <name type="scientific">Diplogelasinospora grovesii</name>
    <dbReference type="NCBI Taxonomy" id="303347"/>
    <lineage>
        <taxon>Eukaryota</taxon>
        <taxon>Fungi</taxon>
        <taxon>Dikarya</taxon>
        <taxon>Ascomycota</taxon>
        <taxon>Pezizomycotina</taxon>
        <taxon>Sordariomycetes</taxon>
        <taxon>Sordariomycetidae</taxon>
        <taxon>Sordariales</taxon>
        <taxon>Diplogelasinosporaceae</taxon>
        <taxon>Diplogelasinospora</taxon>
    </lineage>
</organism>
<evidence type="ECO:0000313" key="2">
    <source>
        <dbReference type="Proteomes" id="UP001303473"/>
    </source>
</evidence>